<sequence>MSPSSNSSSNFDKEATINEIAIDIDLRPHPVHNDPKDDIIIISDDYVKFRASRFHLVRHSQFFEGLLGDTQSSSIEEDDEEPEPIHLQFSSFTISLFLDLAGACNPCIPDIRINQAVDLLDFLEFAICDNLVDKARDVLMKAAENEPFEILVIASNRDDLDMFKHALRQVNTIRYKARFHQNLPGRKNVEKRRLDLIKQYFQRLTISYHLALLHALMQICTTELFVDRNIVLTQDWCEIADDFDPSRF</sequence>
<evidence type="ECO:0008006" key="3">
    <source>
        <dbReference type="Google" id="ProtNLM"/>
    </source>
</evidence>
<dbReference type="RefSeq" id="XP_066072699.1">
    <property type="nucleotide sequence ID" value="XM_066216602.1"/>
</dbReference>
<keyword evidence="2" id="KW-1185">Reference proteome</keyword>
<evidence type="ECO:0000313" key="2">
    <source>
        <dbReference type="Proteomes" id="UP001355207"/>
    </source>
</evidence>
<dbReference type="Proteomes" id="UP001355207">
    <property type="component" value="Chromosome 1"/>
</dbReference>
<dbReference type="GeneID" id="91091478"/>
<name>A0AAX4JKK3_9TREE</name>
<reference evidence="1 2" key="1">
    <citation type="submission" date="2024-01" db="EMBL/GenBank/DDBJ databases">
        <title>Comparative genomics of Cryptococcus and Kwoniella reveals pathogenesis evolution and contrasting modes of karyotype evolution via chromosome fusion or intercentromeric recombination.</title>
        <authorList>
            <person name="Coelho M.A."/>
            <person name="David-Palma M."/>
            <person name="Shea T."/>
            <person name="Bowers K."/>
            <person name="McGinley-Smith S."/>
            <person name="Mohammad A.W."/>
            <person name="Gnirke A."/>
            <person name="Yurkov A.M."/>
            <person name="Nowrousian M."/>
            <person name="Sun S."/>
            <person name="Cuomo C.A."/>
            <person name="Heitman J."/>
        </authorList>
    </citation>
    <scope>NUCLEOTIDE SEQUENCE [LARGE SCALE GENOMIC DNA]</scope>
    <source>
        <strain evidence="1 2">CBS 6074</strain>
    </source>
</reference>
<evidence type="ECO:0000313" key="1">
    <source>
        <dbReference type="EMBL" id="WWC85936.1"/>
    </source>
</evidence>
<organism evidence="1 2">
    <name type="scientific">Kwoniella dendrophila CBS 6074</name>
    <dbReference type="NCBI Taxonomy" id="1295534"/>
    <lineage>
        <taxon>Eukaryota</taxon>
        <taxon>Fungi</taxon>
        <taxon>Dikarya</taxon>
        <taxon>Basidiomycota</taxon>
        <taxon>Agaricomycotina</taxon>
        <taxon>Tremellomycetes</taxon>
        <taxon>Tremellales</taxon>
        <taxon>Cryptococcaceae</taxon>
        <taxon>Kwoniella</taxon>
    </lineage>
</organism>
<dbReference type="EMBL" id="CP144098">
    <property type="protein sequence ID" value="WWC85936.1"/>
    <property type="molecule type" value="Genomic_DNA"/>
</dbReference>
<accession>A0AAX4JKK3</accession>
<dbReference type="AlphaFoldDB" id="A0AAX4JKK3"/>
<protein>
    <recommendedName>
        <fullName evidence="3">BTB domain-containing protein</fullName>
    </recommendedName>
</protein>
<proteinExistence type="predicted"/>
<gene>
    <name evidence="1" type="ORF">L201_000806</name>
</gene>